<comment type="caution">
    <text evidence="2">The sequence shown here is derived from an EMBL/GenBank/DDBJ whole genome shotgun (WGS) entry which is preliminary data.</text>
</comment>
<sequence length="111" mass="12564">MRKISLVFVAAMLLSAGSIFANGPKETDPTQSIKTQVQKLLKGYTLEPSKKDLTATILFTVNKENEFVVLSVETEDKVLEYFVKTRLNYHKVDSKEIPEGRRYTIPVKIVS</sequence>
<dbReference type="AlphaFoldDB" id="A0A3B0C1G1"/>
<name>A0A3B0C1G1_9FLAO</name>
<keyword evidence="3" id="KW-1185">Reference proteome</keyword>
<dbReference type="Proteomes" id="UP000276603">
    <property type="component" value="Unassembled WGS sequence"/>
</dbReference>
<protein>
    <recommendedName>
        <fullName evidence="4">TonB C-terminal domain-containing protein</fullName>
    </recommendedName>
</protein>
<evidence type="ECO:0000256" key="1">
    <source>
        <dbReference type="SAM" id="SignalP"/>
    </source>
</evidence>
<evidence type="ECO:0008006" key="4">
    <source>
        <dbReference type="Google" id="ProtNLM"/>
    </source>
</evidence>
<keyword evidence="1" id="KW-0732">Signal</keyword>
<gene>
    <name evidence="2" type="ORF">D7Z94_17255</name>
</gene>
<accession>A0A3B0C1G1</accession>
<dbReference type="RefSeq" id="WP_120712806.1">
    <property type="nucleotide sequence ID" value="NZ_CANMKH010000004.1"/>
</dbReference>
<organism evidence="2 3">
    <name type="scientific">Ulvibacterium marinum</name>
    <dbReference type="NCBI Taxonomy" id="2419782"/>
    <lineage>
        <taxon>Bacteria</taxon>
        <taxon>Pseudomonadati</taxon>
        <taxon>Bacteroidota</taxon>
        <taxon>Flavobacteriia</taxon>
        <taxon>Flavobacteriales</taxon>
        <taxon>Flavobacteriaceae</taxon>
        <taxon>Ulvibacterium</taxon>
    </lineage>
</organism>
<reference evidence="2 3" key="1">
    <citation type="submission" date="2018-10" db="EMBL/GenBank/DDBJ databases">
        <title>Ulvibacterium marinum gen. nov., sp. nov., a novel marine bacterium of the family Flavobacteriaceae, isolated from a culture of the green alga Ulva prolifera.</title>
        <authorList>
            <person name="Zhang Z."/>
        </authorList>
    </citation>
    <scope>NUCLEOTIDE SEQUENCE [LARGE SCALE GENOMIC DNA]</scope>
    <source>
        <strain evidence="2 3">CCMM003</strain>
    </source>
</reference>
<proteinExistence type="predicted"/>
<dbReference type="EMBL" id="RBCJ01000003">
    <property type="protein sequence ID" value="RKN79995.1"/>
    <property type="molecule type" value="Genomic_DNA"/>
</dbReference>
<feature type="chain" id="PRO_5017176770" description="TonB C-terminal domain-containing protein" evidence="1">
    <location>
        <begin position="22"/>
        <end position="111"/>
    </location>
</feature>
<feature type="signal peptide" evidence="1">
    <location>
        <begin position="1"/>
        <end position="21"/>
    </location>
</feature>
<evidence type="ECO:0000313" key="3">
    <source>
        <dbReference type="Proteomes" id="UP000276603"/>
    </source>
</evidence>
<evidence type="ECO:0000313" key="2">
    <source>
        <dbReference type="EMBL" id="RKN79995.1"/>
    </source>
</evidence>
<dbReference type="OrthoDB" id="1376285at2"/>